<organism evidence="1 2">
    <name type="scientific">Paenibacillus nanensis</name>
    <dbReference type="NCBI Taxonomy" id="393251"/>
    <lineage>
        <taxon>Bacteria</taxon>
        <taxon>Bacillati</taxon>
        <taxon>Bacillota</taxon>
        <taxon>Bacilli</taxon>
        <taxon>Bacillales</taxon>
        <taxon>Paenibacillaceae</taxon>
        <taxon>Paenibacillus</taxon>
    </lineage>
</organism>
<keyword evidence="2" id="KW-1185">Reference proteome</keyword>
<protein>
    <submittedName>
        <fullName evidence="1">Uncharacterized protein</fullName>
    </submittedName>
</protein>
<gene>
    <name evidence="1" type="ORF">D3P08_17765</name>
</gene>
<name>A0A3A1UX95_9BACL</name>
<evidence type="ECO:0000313" key="2">
    <source>
        <dbReference type="Proteomes" id="UP000266482"/>
    </source>
</evidence>
<dbReference type="Proteomes" id="UP000266482">
    <property type="component" value="Unassembled WGS sequence"/>
</dbReference>
<evidence type="ECO:0000313" key="1">
    <source>
        <dbReference type="EMBL" id="RIX50943.1"/>
    </source>
</evidence>
<accession>A0A3A1UX95</accession>
<comment type="caution">
    <text evidence="1">The sequence shown here is derived from an EMBL/GenBank/DDBJ whole genome shotgun (WGS) entry which is preliminary data.</text>
</comment>
<sequence>MFVGPGVIVAIIVTVPTGTVASDGANPTLSARHKTGPIPEKESVFFMPFFIVKNAAVHLKNDALCFGGGRATIRKLPWL</sequence>
<proteinExistence type="predicted"/>
<dbReference type="EMBL" id="QXQA01000012">
    <property type="protein sequence ID" value="RIX50943.1"/>
    <property type="molecule type" value="Genomic_DNA"/>
</dbReference>
<reference evidence="1 2" key="1">
    <citation type="submission" date="2018-09" db="EMBL/GenBank/DDBJ databases">
        <title>Paenibacillus aracenensis nov. sp. isolated from a cave in southern Spain.</title>
        <authorList>
            <person name="Jurado V."/>
            <person name="Gutierrez-Patricio S."/>
            <person name="Gonzalez-Pimentel J.L."/>
            <person name="Miller A.Z."/>
            <person name="Laiz L."/>
            <person name="Saiz-Jimenez C."/>
        </authorList>
    </citation>
    <scope>NUCLEOTIDE SEQUENCE [LARGE SCALE GENOMIC DNA]</scope>
    <source>
        <strain evidence="1 2">DSM 22867</strain>
    </source>
</reference>
<dbReference type="AlphaFoldDB" id="A0A3A1UX95"/>